<keyword evidence="2" id="KW-0812">Transmembrane</keyword>
<dbReference type="EMBL" id="PYWC01000016">
    <property type="protein sequence ID" value="PWW78350.1"/>
    <property type="molecule type" value="Genomic_DNA"/>
</dbReference>
<evidence type="ECO:0000313" key="4">
    <source>
        <dbReference type="Proteomes" id="UP000246991"/>
    </source>
</evidence>
<protein>
    <submittedName>
        <fullName evidence="3">Uncharacterized protein</fullName>
    </submittedName>
</protein>
<feature type="region of interest" description="Disordered" evidence="1">
    <location>
        <begin position="33"/>
        <end position="58"/>
    </location>
</feature>
<name>A0A317SWZ0_9PEZI</name>
<proteinExistence type="predicted"/>
<sequence length="58" mass="5967">MPTRLFTTKNTLATFLVLAGAGLLAVNMNAKPRAEEKGRTNNEGGFALGGCERSGGGV</sequence>
<organism evidence="3 4">
    <name type="scientific">Tuber magnatum</name>
    <name type="common">white Piedmont truffle</name>
    <dbReference type="NCBI Taxonomy" id="42249"/>
    <lineage>
        <taxon>Eukaryota</taxon>
        <taxon>Fungi</taxon>
        <taxon>Dikarya</taxon>
        <taxon>Ascomycota</taxon>
        <taxon>Pezizomycotina</taxon>
        <taxon>Pezizomycetes</taxon>
        <taxon>Pezizales</taxon>
        <taxon>Tuberaceae</taxon>
        <taxon>Tuber</taxon>
    </lineage>
</organism>
<evidence type="ECO:0000256" key="2">
    <source>
        <dbReference type="SAM" id="Phobius"/>
    </source>
</evidence>
<evidence type="ECO:0000313" key="3">
    <source>
        <dbReference type="EMBL" id="PWW78350.1"/>
    </source>
</evidence>
<reference evidence="3 4" key="1">
    <citation type="submission" date="2018-03" db="EMBL/GenBank/DDBJ databases">
        <title>Genomes of Pezizomycetes fungi and the evolution of truffles.</title>
        <authorList>
            <person name="Murat C."/>
            <person name="Payen T."/>
            <person name="Noel B."/>
            <person name="Kuo A."/>
            <person name="Martin F.M."/>
        </authorList>
    </citation>
    <scope>NUCLEOTIDE SEQUENCE [LARGE SCALE GENOMIC DNA]</scope>
    <source>
        <strain evidence="3">091103-1</strain>
    </source>
</reference>
<accession>A0A317SWZ0</accession>
<gene>
    <name evidence="3" type="ORF">C7212DRAFT_323774</name>
</gene>
<keyword evidence="2" id="KW-0472">Membrane</keyword>
<keyword evidence="2" id="KW-1133">Transmembrane helix</keyword>
<evidence type="ECO:0000256" key="1">
    <source>
        <dbReference type="SAM" id="MobiDB-lite"/>
    </source>
</evidence>
<dbReference type="Proteomes" id="UP000246991">
    <property type="component" value="Unassembled WGS sequence"/>
</dbReference>
<feature type="transmembrane region" description="Helical" evidence="2">
    <location>
        <begin position="12"/>
        <end position="30"/>
    </location>
</feature>
<keyword evidence="4" id="KW-1185">Reference proteome</keyword>
<dbReference type="AlphaFoldDB" id="A0A317SWZ0"/>
<comment type="caution">
    <text evidence="3">The sequence shown here is derived from an EMBL/GenBank/DDBJ whole genome shotgun (WGS) entry which is preliminary data.</text>
</comment>
<feature type="compositionally biased region" description="Gly residues" evidence="1">
    <location>
        <begin position="46"/>
        <end position="58"/>
    </location>
</feature>